<organism evidence="6 7">
    <name type="scientific">Blattamonas nauphoetae</name>
    <dbReference type="NCBI Taxonomy" id="2049346"/>
    <lineage>
        <taxon>Eukaryota</taxon>
        <taxon>Metamonada</taxon>
        <taxon>Preaxostyla</taxon>
        <taxon>Oxymonadida</taxon>
        <taxon>Blattamonas</taxon>
    </lineage>
</organism>
<dbReference type="InterPro" id="IPR028290">
    <property type="entry name" value="WASH1"/>
</dbReference>
<feature type="compositionally biased region" description="Basic and acidic residues" evidence="4">
    <location>
        <begin position="437"/>
        <end position="451"/>
    </location>
</feature>
<evidence type="ECO:0000256" key="2">
    <source>
        <dbReference type="ARBA" id="ARBA00023203"/>
    </source>
</evidence>
<feature type="compositionally biased region" description="Acidic residues" evidence="4">
    <location>
        <begin position="427"/>
        <end position="436"/>
    </location>
</feature>
<feature type="region of interest" description="Disordered" evidence="4">
    <location>
        <begin position="292"/>
        <end position="577"/>
    </location>
</feature>
<proteinExistence type="inferred from homology"/>
<dbReference type="InterPro" id="IPR021854">
    <property type="entry name" value="WASH1_WAHD"/>
</dbReference>
<gene>
    <name evidence="6" type="ORF">BLNAU_4685</name>
</gene>
<dbReference type="PROSITE" id="PS51082">
    <property type="entry name" value="WH2"/>
    <property type="match status" value="1"/>
</dbReference>
<dbReference type="PANTHER" id="PTHR23331">
    <property type="entry name" value="CXYORF1"/>
    <property type="match status" value="1"/>
</dbReference>
<feature type="compositionally biased region" description="Acidic residues" evidence="4">
    <location>
        <begin position="562"/>
        <end position="577"/>
    </location>
</feature>
<dbReference type="Pfam" id="PF11945">
    <property type="entry name" value="WASH_WAHD"/>
    <property type="match status" value="1"/>
</dbReference>
<evidence type="ECO:0000313" key="7">
    <source>
        <dbReference type="Proteomes" id="UP001281761"/>
    </source>
</evidence>
<feature type="compositionally biased region" description="Basic and acidic residues" evidence="4">
    <location>
        <begin position="463"/>
        <end position="485"/>
    </location>
</feature>
<keyword evidence="3" id="KW-0175">Coiled coil</keyword>
<dbReference type="EMBL" id="JARBJD010000023">
    <property type="protein sequence ID" value="KAK2960468.1"/>
    <property type="molecule type" value="Genomic_DNA"/>
</dbReference>
<dbReference type="Proteomes" id="UP001281761">
    <property type="component" value="Unassembled WGS sequence"/>
</dbReference>
<feature type="coiled-coil region" evidence="3">
    <location>
        <begin position="54"/>
        <end position="81"/>
    </location>
</feature>
<name>A0ABQ9Y9M9_9EUKA</name>
<dbReference type="InterPro" id="IPR003124">
    <property type="entry name" value="WH2_dom"/>
</dbReference>
<accession>A0ABQ9Y9M9</accession>
<comment type="similarity">
    <text evidence="1">Belongs to the WASH1 family.</text>
</comment>
<sequence>MAPQATDAGFPFQPFNVPLVHSTDRVEFLNQVSDCLTYLRLSIGASFQTIKDRIGQEKQRLTDIQNRANASEQKIQKIQATSHAVVVYSSSKYPVQPNLKNVHKPLINMNSTHPERPAYKYAQGYHGHQPRHIGDPKFSKYFFPFEGKTIPRLPVVDKFSFKNEGLGRLPSQLKSVTDLLLFNTKENPYKSFFSLDNLEGSDKEDKKDASKKALELFPAPVTLRDKNRIGMYGMEQYSFRPAPKQITFSDIPTHLPGLKNVALDIALTAEPTPIAPSTHMAQQLPTVAPLPPMQIVHNNHNSNHIRLCPSSSRHPTASDHRRRHFWEYPSPPPLPPPDATPPKPKPESSDDEEEEKKPAKPATGGGGRNDLLAAIRAGTKLKSSKKQKEEEESQPKKKPKKAGPVTMMDELALRLARMRKGITGKADDDDKNDDDDGPVRKIVIPEKKKEVNTFVMPTLKSTKKGEEAKPEEKTEKPEEPAEEPKQSAAPPQLPSLKALHKPTMSDDDDDDIPIPMPKKVDPKPAPAPAKADPPKPSQSPDPAAASIMQGLFKLKGLQQAIDEQDASSDDDMPNWDD</sequence>
<evidence type="ECO:0000259" key="5">
    <source>
        <dbReference type="PROSITE" id="PS51082"/>
    </source>
</evidence>
<protein>
    <submittedName>
        <fullName evidence="6">WASH complex subunit 1</fullName>
    </submittedName>
</protein>
<evidence type="ECO:0000256" key="3">
    <source>
        <dbReference type="SAM" id="Coils"/>
    </source>
</evidence>
<evidence type="ECO:0000256" key="1">
    <source>
        <dbReference type="ARBA" id="ARBA00005602"/>
    </source>
</evidence>
<feature type="compositionally biased region" description="Polar residues" evidence="4">
    <location>
        <begin position="296"/>
        <end position="315"/>
    </location>
</feature>
<keyword evidence="2" id="KW-0009">Actin-binding</keyword>
<dbReference type="Pfam" id="PF02205">
    <property type="entry name" value="WH2"/>
    <property type="match status" value="1"/>
</dbReference>
<dbReference type="PANTHER" id="PTHR23331:SF1">
    <property type="entry name" value="WASH COMPLEX SUBUNIT 1"/>
    <property type="match status" value="1"/>
</dbReference>
<feature type="compositionally biased region" description="Pro residues" evidence="4">
    <location>
        <begin position="329"/>
        <end position="343"/>
    </location>
</feature>
<comment type="caution">
    <text evidence="6">The sequence shown here is derived from an EMBL/GenBank/DDBJ whole genome shotgun (WGS) entry which is preliminary data.</text>
</comment>
<evidence type="ECO:0000256" key="4">
    <source>
        <dbReference type="SAM" id="MobiDB-lite"/>
    </source>
</evidence>
<feature type="compositionally biased region" description="Basic and acidic residues" evidence="4">
    <location>
        <begin position="386"/>
        <end position="395"/>
    </location>
</feature>
<keyword evidence="7" id="KW-1185">Reference proteome</keyword>
<feature type="domain" description="WH2" evidence="5">
    <location>
        <begin position="367"/>
        <end position="384"/>
    </location>
</feature>
<evidence type="ECO:0000313" key="6">
    <source>
        <dbReference type="EMBL" id="KAK2960468.1"/>
    </source>
</evidence>
<reference evidence="6 7" key="1">
    <citation type="journal article" date="2022" name="bioRxiv">
        <title>Genomics of Preaxostyla Flagellates Illuminates Evolutionary Transitions and the Path Towards Mitochondrial Loss.</title>
        <authorList>
            <person name="Novak L.V.F."/>
            <person name="Treitli S.C."/>
            <person name="Pyrih J."/>
            <person name="Halakuc P."/>
            <person name="Pipaliya S.V."/>
            <person name="Vacek V."/>
            <person name="Brzon O."/>
            <person name="Soukal P."/>
            <person name="Eme L."/>
            <person name="Dacks J.B."/>
            <person name="Karnkowska A."/>
            <person name="Elias M."/>
            <person name="Hampl V."/>
        </authorList>
    </citation>
    <scope>NUCLEOTIDE SEQUENCE [LARGE SCALE GENOMIC DNA]</scope>
    <source>
        <strain evidence="6">NAU3</strain>
        <tissue evidence="6">Gut</tissue>
    </source>
</reference>